<dbReference type="OMA" id="QFQIIRL"/>
<organism evidence="2 3">
    <name type="scientific">Taxus chinensis</name>
    <name type="common">Chinese yew</name>
    <name type="synonym">Taxus wallichiana var. chinensis</name>
    <dbReference type="NCBI Taxonomy" id="29808"/>
    <lineage>
        <taxon>Eukaryota</taxon>
        <taxon>Viridiplantae</taxon>
        <taxon>Streptophyta</taxon>
        <taxon>Embryophyta</taxon>
        <taxon>Tracheophyta</taxon>
        <taxon>Spermatophyta</taxon>
        <taxon>Pinopsida</taxon>
        <taxon>Pinidae</taxon>
        <taxon>Conifers II</taxon>
        <taxon>Cupressales</taxon>
        <taxon>Taxaceae</taxon>
        <taxon>Taxus</taxon>
    </lineage>
</organism>
<protein>
    <recommendedName>
        <fullName evidence="4">Proteasome assembly chaperone 4</fullName>
    </recommendedName>
</protein>
<keyword evidence="3" id="KW-1185">Reference proteome</keyword>
<dbReference type="AlphaFoldDB" id="A0AA38GIP2"/>
<dbReference type="InterPro" id="IPR032157">
    <property type="entry name" value="PAC4"/>
</dbReference>
<dbReference type="Pfam" id="PF16093">
    <property type="entry name" value="PAC4"/>
    <property type="match status" value="1"/>
</dbReference>
<comment type="caution">
    <text evidence="2">The sequence shown here is derived from an EMBL/GenBank/DDBJ whole genome shotgun (WGS) entry which is preliminary data.</text>
</comment>
<dbReference type="PANTHER" id="PTHR33559">
    <property type="entry name" value="PROTEASOME ASSEMBLY CHAPERONE 4"/>
    <property type="match status" value="1"/>
</dbReference>
<evidence type="ECO:0008006" key="4">
    <source>
        <dbReference type="Google" id="ProtNLM"/>
    </source>
</evidence>
<dbReference type="GO" id="GO:0043248">
    <property type="term" value="P:proteasome assembly"/>
    <property type="evidence" value="ECO:0007669"/>
    <property type="project" value="InterPro"/>
</dbReference>
<dbReference type="EMBL" id="JAHRHJ020000002">
    <property type="protein sequence ID" value="KAH9324594.1"/>
    <property type="molecule type" value="Genomic_DNA"/>
</dbReference>
<evidence type="ECO:0000313" key="3">
    <source>
        <dbReference type="Proteomes" id="UP000824469"/>
    </source>
</evidence>
<sequence>MAENGSCDDGGAVNQFLTRPIIDGVTDSSSGEETASSLNNQVSGHNVSARDQSNKANLQLTCFTEESHDATLHFQIISLSKQIYIWIGCNSAKLGHLYAGAPTRPDNTASVTSLLGGGADSTVAGIARRLVLRTGLNIILACNIPKSSPMLE</sequence>
<gene>
    <name evidence="2" type="ORF">KI387_004772</name>
</gene>
<feature type="non-terminal residue" evidence="2">
    <location>
        <position position="1"/>
    </location>
</feature>
<dbReference type="Proteomes" id="UP000824469">
    <property type="component" value="Unassembled WGS sequence"/>
</dbReference>
<proteinExistence type="predicted"/>
<evidence type="ECO:0000313" key="2">
    <source>
        <dbReference type="EMBL" id="KAH9324594.1"/>
    </source>
</evidence>
<name>A0AA38GIP2_TAXCH</name>
<reference evidence="2 3" key="1">
    <citation type="journal article" date="2021" name="Nat. Plants">
        <title>The Taxus genome provides insights into paclitaxel biosynthesis.</title>
        <authorList>
            <person name="Xiong X."/>
            <person name="Gou J."/>
            <person name="Liao Q."/>
            <person name="Li Y."/>
            <person name="Zhou Q."/>
            <person name="Bi G."/>
            <person name="Li C."/>
            <person name="Du R."/>
            <person name="Wang X."/>
            <person name="Sun T."/>
            <person name="Guo L."/>
            <person name="Liang H."/>
            <person name="Lu P."/>
            <person name="Wu Y."/>
            <person name="Zhang Z."/>
            <person name="Ro D.K."/>
            <person name="Shang Y."/>
            <person name="Huang S."/>
            <person name="Yan J."/>
        </authorList>
    </citation>
    <scope>NUCLEOTIDE SEQUENCE [LARGE SCALE GENOMIC DNA]</scope>
    <source>
        <strain evidence="2">Ta-2019</strain>
    </source>
</reference>
<evidence type="ECO:0000256" key="1">
    <source>
        <dbReference type="SAM" id="MobiDB-lite"/>
    </source>
</evidence>
<dbReference type="PANTHER" id="PTHR33559:SF1">
    <property type="entry name" value="PROTEASOME ASSEMBLY CHAPERONE 4"/>
    <property type="match status" value="1"/>
</dbReference>
<feature type="region of interest" description="Disordered" evidence="1">
    <location>
        <begin position="24"/>
        <end position="50"/>
    </location>
</feature>
<accession>A0AA38GIP2</accession>
<feature type="compositionally biased region" description="Polar residues" evidence="1">
    <location>
        <begin position="26"/>
        <end position="50"/>
    </location>
</feature>